<gene>
    <name evidence="6" type="ORF">H9756_07920</name>
</gene>
<sequence length="340" mass="39158">MSKRKIEFMSLLEDYFETYLPYSRGLSPNTIESYKQSFMLLLRFMSDVKGIDPDDIKFSILNYDTLMEFFNWLEKERHCKPVTRNQRLSALSAFSEYAQNRDFDAASVFRSAIVKIPIKRGNKKARAVFSRDEIKILLALPDENYETGLRDKVLLSFMYATGARAQEICDFTVDALHINDKNASVTLIGKGTKARQVGISLSLARTVRKYIIHRHIEGYPEKHVFSSQTHEQMTVSCVEGIYKKYVAIAKEKHPNMFLKDSYPPHSMRHSTACHLLEAGVDIMTIKNILGHVSVQTTQIYAEMSQDSVDRKLKEWNDTWFSGNAEVKEVKKSIPGFLKRK</sequence>
<dbReference type="EMBL" id="DWWI01000170">
    <property type="protein sequence ID" value="HJC43588.1"/>
    <property type="molecule type" value="Genomic_DNA"/>
</dbReference>
<dbReference type="AlphaFoldDB" id="A0A9D2T1F4"/>
<dbReference type="Pfam" id="PF13102">
    <property type="entry name" value="Phage_int_SAM_5"/>
    <property type="match status" value="1"/>
</dbReference>
<dbReference type="InterPro" id="IPR050090">
    <property type="entry name" value="Tyrosine_recombinase_XerCD"/>
</dbReference>
<dbReference type="InterPro" id="IPR002104">
    <property type="entry name" value="Integrase_catalytic"/>
</dbReference>
<dbReference type="InterPro" id="IPR013762">
    <property type="entry name" value="Integrase-like_cat_sf"/>
</dbReference>
<protein>
    <submittedName>
        <fullName evidence="6">Site-specific integrase</fullName>
    </submittedName>
</protein>
<name>A0A9D2T1F4_9FIRM</name>
<evidence type="ECO:0000259" key="5">
    <source>
        <dbReference type="PROSITE" id="PS51900"/>
    </source>
</evidence>
<dbReference type="InterPro" id="IPR044068">
    <property type="entry name" value="CB"/>
</dbReference>
<reference evidence="6" key="2">
    <citation type="submission" date="2021-04" db="EMBL/GenBank/DDBJ databases">
        <authorList>
            <person name="Gilroy R."/>
        </authorList>
    </citation>
    <scope>NUCLEOTIDE SEQUENCE</scope>
    <source>
        <strain evidence="6">CHK165-2605</strain>
    </source>
</reference>
<evidence type="ECO:0000256" key="2">
    <source>
        <dbReference type="ARBA" id="ARBA00023172"/>
    </source>
</evidence>
<dbReference type="Proteomes" id="UP000823895">
    <property type="component" value="Unassembled WGS sequence"/>
</dbReference>
<evidence type="ECO:0000256" key="1">
    <source>
        <dbReference type="ARBA" id="ARBA00023125"/>
    </source>
</evidence>
<dbReference type="PANTHER" id="PTHR30349">
    <property type="entry name" value="PHAGE INTEGRASE-RELATED"/>
    <property type="match status" value="1"/>
</dbReference>
<evidence type="ECO:0000256" key="3">
    <source>
        <dbReference type="PROSITE-ProRule" id="PRU01248"/>
    </source>
</evidence>
<proteinExistence type="predicted"/>
<reference evidence="6" key="1">
    <citation type="journal article" date="2021" name="PeerJ">
        <title>Extensive microbial diversity within the chicken gut microbiome revealed by metagenomics and culture.</title>
        <authorList>
            <person name="Gilroy R."/>
            <person name="Ravi A."/>
            <person name="Getino M."/>
            <person name="Pursley I."/>
            <person name="Horton D.L."/>
            <person name="Alikhan N.F."/>
            <person name="Baker D."/>
            <person name="Gharbi K."/>
            <person name="Hall N."/>
            <person name="Watson M."/>
            <person name="Adriaenssens E.M."/>
            <person name="Foster-Nyarko E."/>
            <person name="Jarju S."/>
            <person name="Secka A."/>
            <person name="Antonio M."/>
            <person name="Oren A."/>
            <person name="Chaudhuri R.R."/>
            <person name="La Ragione R."/>
            <person name="Hildebrand F."/>
            <person name="Pallen M.J."/>
        </authorList>
    </citation>
    <scope>NUCLEOTIDE SEQUENCE</scope>
    <source>
        <strain evidence="6">CHK165-2605</strain>
    </source>
</reference>
<dbReference type="Gene3D" id="1.10.443.10">
    <property type="entry name" value="Intergrase catalytic core"/>
    <property type="match status" value="1"/>
</dbReference>
<evidence type="ECO:0000313" key="7">
    <source>
        <dbReference type="Proteomes" id="UP000823895"/>
    </source>
</evidence>
<feature type="domain" description="Tyr recombinase" evidence="4">
    <location>
        <begin position="124"/>
        <end position="316"/>
    </location>
</feature>
<dbReference type="GO" id="GO:0003677">
    <property type="term" value="F:DNA binding"/>
    <property type="evidence" value="ECO:0007669"/>
    <property type="project" value="UniProtKB-UniRule"/>
</dbReference>
<dbReference type="GO" id="GO:0006310">
    <property type="term" value="P:DNA recombination"/>
    <property type="evidence" value="ECO:0007669"/>
    <property type="project" value="UniProtKB-KW"/>
</dbReference>
<dbReference type="SUPFAM" id="SSF56349">
    <property type="entry name" value="DNA breaking-rejoining enzymes"/>
    <property type="match status" value="1"/>
</dbReference>
<evidence type="ECO:0000259" key="4">
    <source>
        <dbReference type="PROSITE" id="PS51898"/>
    </source>
</evidence>
<evidence type="ECO:0000313" key="6">
    <source>
        <dbReference type="EMBL" id="HJC43588.1"/>
    </source>
</evidence>
<keyword evidence="2" id="KW-0233">DNA recombination</keyword>
<keyword evidence="1 3" id="KW-0238">DNA-binding</keyword>
<dbReference type="Pfam" id="PF00589">
    <property type="entry name" value="Phage_integrase"/>
    <property type="match status" value="1"/>
</dbReference>
<comment type="caution">
    <text evidence="6">The sequence shown here is derived from an EMBL/GenBank/DDBJ whole genome shotgun (WGS) entry which is preliminary data.</text>
</comment>
<dbReference type="PROSITE" id="PS51898">
    <property type="entry name" value="TYR_RECOMBINASE"/>
    <property type="match status" value="1"/>
</dbReference>
<dbReference type="PANTHER" id="PTHR30349:SF81">
    <property type="entry name" value="TYROSINE RECOMBINASE XERC"/>
    <property type="match status" value="1"/>
</dbReference>
<feature type="domain" description="Core-binding (CB)" evidence="5">
    <location>
        <begin position="6"/>
        <end position="99"/>
    </location>
</feature>
<accession>A0A9D2T1F4</accession>
<dbReference type="InterPro" id="IPR010998">
    <property type="entry name" value="Integrase_recombinase_N"/>
</dbReference>
<dbReference type="PROSITE" id="PS51900">
    <property type="entry name" value="CB"/>
    <property type="match status" value="1"/>
</dbReference>
<dbReference type="Gene3D" id="1.10.150.130">
    <property type="match status" value="1"/>
</dbReference>
<dbReference type="InterPro" id="IPR011010">
    <property type="entry name" value="DNA_brk_join_enz"/>
</dbReference>
<organism evidence="6 7">
    <name type="scientific">Candidatus Mediterraneibacter gallistercoris</name>
    <dbReference type="NCBI Taxonomy" id="2838671"/>
    <lineage>
        <taxon>Bacteria</taxon>
        <taxon>Bacillati</taxon>
        <taxon>Bacillota</taxon>
        <taxon>Clostridia</taxon>
        <taxon>Lachnospirales</taxon>
        <taxon>Lachnospiraceae</taxon>
        <taxon>Mediterraneibacter</taxon>
    </lineage>
</organism>
<dbReference type="GO" id="GO:0015074">
    <property type="term" value="P:DNA integration"/>
    <property type="evidence" value="ECO:0007669"/>
    <property type="project" value="InterPro"/>
</dbReference>
<dbReference type="InterPro" id="IPR025269">
    <property type="entry name" value="SAM-like_dom"/>
</dbReference>